<dbReference type="EMBL" id="KQ257456">
    <property type="protein sequence ID" value="KND00034.1"/>
    <property type="molecule type" value="Genomic_DNA"/>
</dbReference>
<dbReference type="AlphaFoldDB" id="A0A0L0HGV1"/>
<name>A0A0L0HGV1_SPIPD</name>
<dbReference type="VEuPathDB" id="FungiDB:SPPG_04378"/>
<dbReference type="OMA" id="SDMHVYP"/>
<proteinExistence type="inferred from homology"/>
<dbReference type="InParanoid" id="A0A0L0HGV1"/>
<dbReference type="OrthoDB" id="2107847at2759"/>
<dbReference type="InterPro" id="IPR026832">
    <property type="entry name" value="Asteroid"/>
</dbReference>
<dbReference type="STRING" id="645134.A0A0L0HGV1"/>
<accession>A0A0L0HGV1</accession>
<evidence type="ECO:0000313" key="4">
    <source>
        <dbReference type="Proteomes" id="UP000053201"/>
    </source>
</evidence>
<dbReference type="InterPro" id="IPR029060">
    <property type="entry name" value="PIN-like_dom_sf"/>
</dbReference>
<dbReference type="PANTHER" id="PTHR15665">
    <property type="entry name" value="ASTEROID PROTEIN"/>
    <property type="match status" value="1"/>
</dbReference>
<dbReference type="Proteomes" id="UP000053201">
    <property type="component" value="Unassembled WGS sequence"/>
</dbReference>
<evidence type="ECO:0000313" key="3">
    <source>
        <dbReference type="EMBL" id="KND00034.1"/>
    </source>
</evidence>
<organism evidence="3 4">
    <name type="scientific">Spizellomyces punctatus (strain DAOM BR117)</name>
    <dbReference type="NCBI Taxonomy" id="645134"/>
    <lineage>
        <taxon>Eukaryota</taxon>
        <taxon>Fungi</taxon>
        <taxon>Fungi incertae sedis</taxon>
        <taxon>Chytridiomycota</taxon>
        <taxon>Chytridiomycota incertae sedis</taxon>
        <taxon>Chytridiomycetes</taxon>
        <taxon>Spizellomycetales</taxon>
        <taxon>Spizellomycetaceae</taxon>
        <taxon>Spizellomyces</taxon>
    </lineage>
</organism>
<protein>
    <recommendedName>
        <fullName evidence="2">Asteroid domain-containing protein</fullName>
    </recommendedName>
</protein>
<dbReference type="GeneID" id="27687830"/>
<dbReference type="RefSeq" id="XP_016608073.1">
    <property type="nucleotide sequence ID" value="XM_016752618.1"/>
</dbReference>
<keyword evidence="4" id="KW-1185">Reference proteome</keyword>
<dbReference type="PANTHER" id="PTHR15665:SF1">
    <property type="entry name" value="PROTEIN ASTEROID HOMOLOG 1"/>
    <property type="match status" value="1"/>
</dbReference>
<evidence type="ECO:0000256" key="1">
    <source>
        <dbReference type="ARBA" id="ARBA00007398"/>
    </source>
</evidence>
<dbReference type="Gene3D" id="3.40.50.1010">
    <property type="entry name" value="5'-nuclease"/>
    <property type="match status" value="1"/>
</dbReference>
<feature type="domain" description="Asteroid" evidence="2">
    <location>
        <begin position="139"/>
        <end position="254"/>
    </location>
</feature>
<comment type="similarity">
    <text evidence="1">Belongs to the asteroid family.</text>
</comment>
<evidence type="ECO:0000259" key="2">
    <source>
        <dbReference type="Pfam" id="PF12813"/>
    </source>
</evidence>
<dbReference type="SUPFAM" id="SSF88723">
    <property type="entry name" value="PIN domain-like"/>
    <property type="match status" value="1"/>
</dbReference>
<reference evidence="3 4" key="1">
    <citation type="submission" date="2009-08" db="EMBL/GenBank/DDBJ databases">
        <title>The Genome Sequence of Spizellomyces punctatus strain DAOM BR117.</title>
        <authorList>
            <consortium name="The Broad Institute Genome Sequencing Platform"/>
            <person name="Russ C."/>
            <person name="Cuomo C."/>
            <person name="Shea T."/>
            <person name="Young S.K."/>
            <person name="Zeng Q."/>
            <person name="Koehrsen M."/>
            <person name="Haas B."/>
            <person name="Borodovsky M."/>
            <person name="Guigo R."/>
            <person name="Alvarado L."/>
            <person name="Berlin A."/>
            <person name="Bochicchio J."/>
            <person name="Borenstein D."/>
            <person name="Chapman S."/>
            <person name="Chen Z."/>
            <person name="Engels R."/>
            <person name="Freedman E."/>
            <person name="Gellesch M."/>
            <person name="Goldberg J."/>
            <person name="Griggs A."/>
            <person name="Gujja S."/>
            <person name="Heiman D."/>
            <person name="Hepburn T."/>
            <person name="Howarth C."/>
            <person name="Jen D."/>
            <person name="Larson L."/>
            <person name="Lewis B."/>
            <person name="Mehta T."/>
            <person name="Park D."/>
            <person name="Pearson M."/>
            <person name="Roberts A."/>
            <person name="Saif S."/>
            <person name="Shenoy N."/>
            <person name="Sisk P."/>
            <person name="Stolte C."/>
            <person name="Sykes S."/>
            <person name="Thomson T."/>
            <person name="Walk T."/>
            <person name="White J."/>
            <person name="Yandava C."/>
            <person name="Burger G."/>
            <person name="Gray M.W."/>
            <person name="Holland P.W.H."/>
            <person name="King N."/>
            <person name="Lang F.B.F."/>
            <person name="Roger A.J."/>
            <person name="Ruiz-Trillo I."/>
            <person name="Lander E."/>
            <person name="Nusbaum C."/>
        </authorList>
    </citation>
    <scope>NUCLEOTIDE SEQUENCE [LARGE SCALE GENOMIC DNA]</scope>
    <source>
        <strain evidence="3 4">DAOM BR117</strain>
    </source>
</reference>
<dbReference type="InterPro" id="IPR039436">
    <property type="entry name" value="Asteroid_dom"/>
</dbReference>
<gene>
    <name evidence="3" type="ORF">SPPG_04378</name>
</gene>
<dbReference type="eggNOG" id="ENOG502QQRA">
    <property type="taxonomic scope" value="Eukaryota"/>
</dbReference>
<sequence length="706" mass="77487">MGVTGLASYVQQLQPSPGEHLEWQLGPASVDKEDASQVVFVDGHAYAHHVAKEISWAQGARPHLLAKVLGKQVEIFKRAGFRLTFVFDGVLPVHKIDERIGRDAEKISRISTVMAEVVKRRALGAISATSSPVAATLLPPLAIPALMNQLREMDIPIIVPQREADVALAQMARTQSAPVISLDSDFFVHLLEDPDRCSQEEVSSSSRPLLGYIPLNTLRVNEDVLHAQLFRRPRVAESLGVCPSLLPALAALVGCDYTSRRDRASAMQEILGAKKGHARIKHVVKLLSGLNDLADPLAAIDMLMSRHVPAGSAIEVGAELKFAVAQYIGLNEKTLPIPPAASATITMLYRTGGFNHKLVEVATQRIFWCSPFLEDIGRAAAWEVARPLRRWAYALISWSTEQSRENQPDSKSLWEGLPVDEQLWVDYVRGNLLVKEYLRRGERLVAENVKPVAWDELKTLSISVTGSDSKHTLLSLSDSAREAMHLRILKSDTDKIRSLPVGIRPLAISVRSMISELSARGQPLANYELVALVSAGLVSYSRAQSESNLPMPTTNMATGAASTPLTLHRLAQMEVFLFSSLILAQSLLHPLIHHNDFLTGHWTCLDGQEFHRCIELAKGGAEHVRLLCGDGHEQADEQRLGLYRQVFEAVVEGLEDCVERVMSYGGVSGKKKKKRIKTKGNEKTVGQGGLRASSNLFDVLSSGCSF</sequence>
<dbReference type="Pfam" id="PF12813">
    <property type="entry name" value="XPG_I_2"/>
    <property type="match status" value="1"/>
</dbReference>